<dbReference type="NCBIfam" id="TIGR01252">
    <property type="entry name" value="acetolac_decarb"/>
    <property type="match status" value="1"/>
</dbReference>
<dbReference type="HOGENOM" id="CLU_072561_0_0_3"/>
<evidence type="ECO:0000256" key="8">
    <source>
        <dbReference type="ARBA" id="ARBA00023239"/>
    </source>
</evidence>
<dbReference type="UniPathway" id="UPA00626">
    <property type="reaction ID" value="UER00678"/>
</dbReference>
<dbReference type="RefSeq" id="WP_012412280.1">
    <property type="nucleotide sequence ID" value="NC_010628.1"/>
</dbReference>
<dbReference type="CDD" id="cd17299">
    <property type="entry name" value="acetolactate_decarboxylase"/>
    <property type="match status" value="1"/>
</dbReference>
<reference evidence="11" key="1">
    <citation type="submission" date="2008-04" db="EMBL/GenBank/DDBJ databases">
        <title>Complete sequence of chromosome of Nostoc punctiforme ATCC 29133.</title>
        <authorList>
            <consortium name="US DOE Joint Genome Institute"/>
            <person name="Copeland A."/>
            <person name="Lucas S."/>
            <person name="Lapidus A."/>
            <person name="Glavina del Rio T."/>
            <person name="Dalin E."/>
            <person name="Tice H."/>
            <person name="Pitluck S."/>
            <person name="Chain P."/>
            <person name="Malfatti S."/>
            <person name="Shin M."/>
            <person name="Vergez L."/>
            <person name="Schmutz J."/>
            <person name="Larimer F."/>
            <person name="Land M."/>
            <person name="Hauser L."/>
            <person name="Kyrpides N."/>
            <person name="Kim E."/>
            <person name="Meeks J.C."/>
            <person name="Elhai J."/>
            <person name="Campbell E.L."/>
            <person name="Thiel T."/>
            <person name="Longmire J."/>
            <person name="Potts M."/>
            <person name="Atlas R."/>
        </authorList>
    </citation>
    <scope>NUCLEOTIDE SEQUENCE [LARGE SCALE GENOMIC DNA]</scope>
    <source>
        <strain evidence="11">ATCC 29133 / PCC 73102</strain>
    </source>
</reference>
<protein>
    <recommendedName>
        <fullName evidence="5 9">Alpha-acetolactate decarboxylase</fullName>
        <ecNumber evidence="4 9">4.1.1.5</ecNumber>
    </recommendedName>
</protein>
<dbReference type="Proteomes" id="UP000001191">
    <property type="component" value="Chromosome"/>
</dbReference>
<dbReference type="InterPro" id="IPR005128">
    <property type="entry name" value="Acetolactate_a_deCO2ase"/>
</dbReference>
<dbReference type="STRING" id="63737.Npun_R6050"/>
<reference evidence="10 11" key="2">
    <citation type="journal article" date="2013" name="Plant Physiol.">
        <title>A Nostoc punctiforme Sugar Transporter Necessary to Establish a Cyanobacterium-Plant Symbiosis.</title>
        <authorList>
            <person name="Ekman M."/>
            <person name="Picossi S."/>
            <person name="Campbell E.L."/>
            <person name="Meeks J.C."/>
            <person name="Flores E."/>
        </authorList>
    </citation>
    <scope>NUCLEOTIDE SEQUENCE [LARGE SCALE GENOMIC DNA]</scope>
    <source>
        <strain evidence="11">ATCC 29133 / PCC 73102</strain>
    </source>
</reference>
<evidence type="ECO:0000256" key="9">
    <source>
        <dbReference type="PIRNR" id="PIRNR001332"/>
    </source>
</evidence>
<keyword evidence="8 9" id="KW-0456">Lyase</keyword>
<dbReference type="PANTHER" id="PTHR35524">
    <property type="entry name" value="ALPHA-ACETOLACTATE DECARBOXYLASE"/>
    <property type="match status" value="1"/>
</dbReference>
<evidence type="ECO:0000256" key="1">
    <source>
        <dbReference type="ARBA" id="ARBA00001784"/>
    </source>
</evidence>
<dbReference type="Pfam" id="PF03306">
    <property type="entry name" value="AAL_decarboxy"/>
    <property type="match status" value="1"/>
</dbReference>
<dbReference type="SUPFAM" id="SSF117856">
    <property type="entry name" value="AF0104/ALDC/Ptd012-like"/>
    <property type="match status" value="1"/>
</dbReference>
<accession>B2IUU6</accession>
<dbReference type="Gene3D" id="3.30.1330.80">
    <property type="entry name" value="Hypothetical protein, similar to alpha- acetolactate decarboxylase, domain 2"/>
    <property type="match status" value="2"/>
</dbReference>
<proteinExistence type="inferred from homology"/>
<evidence type="ECO:0000256" key="6">
    <source>
        <dbReference type="ARBA" id="ARBA00022793"/>
    </source>
</evidence>
<dbReference type="AlphaFoldDB" id="B2IUU6"/>
<keyword evidence="11" id="KW-1185">Reference proteome</keyword>
<evidence type="ECO:0000256" key="7">
    <source>
        <dbReference type="ARBA" id="ARBA00023061"/>
    </source>
</evidence>
<dbReference type="OrthoDB" id="8612680at2"/>
<evidence type="ECO:0000256" key="2">
    <source>
        <dbReference type="ARBA" id="ARBA00005170"/>
    </source>
</evidence>
<dbReference type="KEGG" id="npu:Npun_R6050"/>
<evidence type="ECO:0000256" key="3">
    <source>
        <dbReference type="ARBA" id="ARBA00007106"/>
    </source>
</evidence>
<organism evidence="10 11">
    <name type="scientific">Nostoc punctiforme (strain ATCC 29133 / PCC 73102)</name>
    <dbReference type="NCBI Taxonomy" id="63737"/>
    <lineage>
        <taxon>Bacteria</taxon>
        <taxon>Bacillati</taxon>
        <taxon>Cyanobacteriota</taxon>
        <taxon>Cyanophyceae</taxon>
        <taxon>Nostocales</taxon>
        <taxon>Nostocaceae</taxon>
        <taxon>Nostoc</taxon>
    </lineage>
</organism>
<name>B2IUU6_NOSP7</name>
<dbReference type="EMBL" id="CP001037">
    <property type="protein sequence ID" value="ACC84339.1"/>
    <property type="molecule type" value="Genomic_DNA"/>
</dbReference>
<evidence type="ECO:0000256" key="4">
    <source>
        <dbReference type="ARBA" id="ARBA00013204"/>
    </source>
</evidence>
<dbReference type="EC" id="4.1.1.5" evidence="4 9"/>
<dbReference type="eggNOG" id="COG3527">
    <property type="taxonomic scope" value="Bacteria"/>
</dbReference>
<dbReference type="PIRSF" id="PIRSF001332">
    <property type="entry name" value="Acetolac_decarb"/>
    <property type="match status" value="1"/>
</dbReference>
<dbReference type="GO" id="GO:0047605">
    <property type="term" value="F:acetolactate decarboxylase activity"/>
    <property type="evidence" value="ECO:0007669"/>
    <property type="project" value="UniProtKB-UniRule"/>
</dbReference>
<dbReference type="GO" id="GO:0045151">
    <property type="term" value="P:acetoin biosynthetic process"/>
    <property type="evidence" value="ECO:0007669"/>
    <property type="project" value="UniProtKB-UniRule"/>
</dbReference>
<sequence>MKLKRYFWITILTITALLFAILPARTQQYTSSNTLFQTSTISALAVGIFDGNTNFKQLRKHGNFGLGTVNALDGEMVGLDGKFYQIKADGVASVIPDSMTSPFATVTFFQPETLINLEGRMNYKQLQQSLDRRLPTKNYPYAIRIQGNFPYVKFRIPPKQTPPYRSLAEALKGQSIFELRNINGTLVGFRTPEYMQGVNVNGYHFHFIAANHTTGGHILDGQFQNAKIEIDPLLNVEINLPKTAEFVQADLEDGKPAEVNRFEPK</sequence>
<comment type="catalytic activity">
    <reaction evidence="1 9">
        <text>(2S)-2-acetolactate + H(+) = (R)-acetoin + CO2</text>
        <dbReference type="Rhea" id="RHEA:21580"/>
        <dbReference type="ChEBI" id="CHEBI:15378"/>
        <dbReference type="ChEBI" id="CHEBI:15686"/>
        <dbReference type="ChEBI" id="CHEBI:16526"/>
        <dbReference type="ChEBI" id="CHEBI:58476"/>
        <dbReference type="EC" id="4.1.1.5"/>
    </reaction>
</comment>
<dbReference type="EnsemblBacteria" id="ACC84339">
    <property type="protein sequence ID" value="ACC84339"/>
    <property type="gene ID" value="Npun_R6050"/>
</dbReference>
<evidence type="ECO:0000313" key="11">
    <source>
        <dbReference type="Proteomes" id="UP000001191"/>
    </source>
</evidence>
<evidence type="ECO:0000256" key="5">
    <source>
        <dbReference type="ARBA" id="ARBA00020164"/>
    </source>
</evidence>
<keyword evidence="7 9" id="KW-0005">Acetoin biosynthesis</keyword>
<gene>
    <name evidence="10" type="ordered locus">Npun_R6050</name>
</gene>
<dbReference type="PANTHER" id="PTHR35524:SF1">
    <property type="entry name" value="ALPHA-ACETOLACTATE DECARBOXYLASE"/>
    <property type="match status" value="1"/>
</dbReference>
<keyword evidence="6 9" id="KW-0210">Decarboxylase</keyword>
<comment type="pathway">
    <text evidence="2 9">Polyol metabolism; (R,R)-butane-2,3-diol biosynthesis; (R,R)-butane-2,3-diol from pyruvate: step 2/3.</text>
</comment>
<evidence type="ECO:0000313" key="10">
    <source>
        <dbReference type="EMBL" id="ACC84339.1"/>
    </source>
</evidence>
<dbReference type="PhylomeDB" id="B2IUU6"/>
<comment type="similarity">
    <text evidence="3 9">Belongs to the alpha-acetolactate decarboxylase family.</text>
</comment>